<dbReference type="HOGENOM" id="CLU_058617_1_0_7"/>
<keyword evidence="1" id="KW-0812">Transmembrane</keyword>
<dbReference type="Gene3D" id="1.20.950.20">
    <property type="entry name" value="Transmembrane di-heme cytochromes, Chain C"/>
    <property type="match status" value="1"/>
</dbReference>
<keyword evidence="1" id="KW-1133">Transmembrane helix</keyword>
<name>C5ZXS7_9HELI</name>
<dbReference type="SUPFAM" id="SSF103501">
    <property type="entry name" value="Respiratory nitrate reductase 1 gamma chain"/>
    <property type="match status" value="1"/>
</dbReference>
<feature type="transmembrane region" description="Helical" evidence="1">
    <location>
        <begin position="155"/>
        <end position="176"/>
    </location>
</feature>
<feature type="transmembrane region" description="Helical" evidence="1">
    <location>
        <begin position="327"/>
        <end position="348"/>
    </location>
</feature>
<dbReference type="AlphaFoldDB" id="C5ZXS7"/>
<keyword evidence="3" id="KW-1185">Reference proteome</keyword>
<dbReference type="NCBIfam" id="TIGR02484">
    <property type="entry name" value="CitB"/>
    <property type="match status" value="1"/>
</dbReference>
<reference evidence="2 3" key="1">
    <citation type="journal article" date="2009" name="J. Bacteriol.">
        <title>Genome sequence of the emerging pathogen Helicobacter canadensis.</title>
        <authorList>
            <person name="Loman N.J."/>
            <person name="Snyder L.A."/>
            <person name="Linton J.D."/>
            <person name="Langdon R."/>
            <person name="Lawson A.J."/>
            <person name="Weinstock G.M."/>
            <person name="Wren B.W."/>
            <person name="Pallen M.J."/>
        </authorList>
    </citation>
    <scope>NUCLEOTIDE SEQUENCE [LARGE SCALE GENOMIC DNA]</scope>
    <source>
        <strain evidence="2 3">MIT 98-5491</strain>
    </source>
</reference>
<dbReference type="OrthoDB" id="9765258at2"/>
<dbReference type="InterPro" id="IPR012830">
    <property type="entry name" value="Citrate_utilization_prot_B"/>
</dbReference>
<feature type="transmembrane region" description="Helical" evidence="1">
    <location>
        <begin position="266"/>
        <end position="289"/>
    </location>
</feature>
<organism evidence="2 3">
    <name type="scientific">Helicobacter canadensis MIT 98-5491</name>
    <dbReference type="NCBI Taxonomy" id="537970"/>
    <lineage>
        <taxon>Bacteria</taxon>
        <taxon>Pseudomonadati</taxon>
        <taxon>Campylobacterota</taxon>
        <taxon>Epsilonproteobacteria</taxon>
        <taxon>Campylobacterales</taxon>
        <taxon>Helicobacteraceae</taxon>
        <taxon>Helicobacter</taxon>
    </lineage>
</organism>
<dbReference type="EMBL" id="CM000776">
    <property type="protein sequence ID" value="EES89945.1"/>
    <property type="molecule type" value="Genomic_DNA"/>
</dbReference>
<evidence type="ECO:0000313" key="3">
    <source>
        <dbReference type="Proteomes" id="UP000007032"/>
    </source>
</evidence>
<dbReference type="Proteomes" id="UP000007032">
    <property type="component" value="Chromosome"/>
</dbReference>
<sequence length="370" mass="42105">MQTTQPIWTIKETKDDSNIYTIATKSCVICNSCRYCEGLCAVFPAMEKYREFSDKQIDYLANLCHQCSECFYDCQYAPPHEFNVSIPTQFAEIRKESYKKYAFPNFLGRAFDSNAWLTTILLVVALFAGFFVASTQTMAGEQARGDFFAVIPYEYMVNTFGIVSLFVLVALIGGFVRFARAIELSGVNARVFVRSLKDALTLKYLGGHKSEGCTYPNDKRSNARRIFHHFTAYGFVFCFIATSLGAFYHHFLHISAPYDITQLPKIFGSIGGVALCIGVLGLFVLKLIADREIVDEKSVSMDYAFLFMLFIASFSGLLLMFVRESALLSYALWFHLSCIMVFFLMIPYSKFVHIFYRFIALLKYNAQEEA</sequence>
<dbReference type="InterPro" id="IPR036197">
    <property type="entry name" value="NarG-like_sf"/>
</dbReference>
<dbReference type="RefSeq" id="WP_006656926.1">
    <property type="nucleotide sequence ID" value="NZ_CM000776.2"/>
</dbReference>
<protein>
    <submittedName>
        <fullName evidence="2">Citrate utilization protein B</fullName>
    </submittedName>
</protein>
<evidence type="ECO:0000313" key="2">
    <source>
        <dbReference type="EMBL" id="EES89945.1"/>
    </source>
</evidence>
<dbReference type="eggNOG" id="COG4656">
    <property type="taxonomic scope" value="Bacteria"/>
</dbReference>
<proteinExistence type="predicted"/>
<feature type="transmembrane region" description="Helical" evidence="1">
    <location>
        <begin position="115"/>
        <end position="135"/>
    </location>
</feature>
<evidence type="ECO:0000256" key="1">
    <source>
        <dbReference type="SAM" id="Phobius"/>
    </source>
</evidence>
<gene>
    <name evidence="2" type="primary">citB</name>
    <name evidence="2" type="ORF">HCAN_1236</name>
</gene>
<keyword evidence="1" id="KW-0472">Membrane</keyword>
<dbReference type="STRING" id="537970.HCAN_1236"/>
<accession>C5ZXS7</accession>
<feature type="transmembrane region" description="Helical" evidence="1">
    <location>
        <begin position="230"/>
        <end position="251"/>
    </location>
</feature>
<feature type="transmembrane region" description="Helical" evidence="1">
    <location>
        <begin position="301"/>
        <end position="321"/>
    </location>
</feature>